<dbReference type="VEuPathDB" id="MicrosporidiaDB:THOM_3281"/>
<evidence type="ECO:0000313" key="2">
    <source>
        <dbReference type="EMBL" id="ELQ73802.1"/>
    </source>
</evidence>
<protein>
    <submittedName>
        <fullName evidence="2">Uncharacterized protein</fullName>
    </submittedName>
</protein>
<feature type="chain" id="PRO_5003978695" evidence="1">
    <location>
        <begin position="18"/>
        <end position="503"/>
    </location>
</feature>
<accession>L7JST5</accession>
<sequence length="503" mass="56726">MLLFSSCILAFLAFILTTEKRVQLVPKKCNEDPMEICKLNGMAGVMASARNLPFLIELLRTNKIDAAVVCGWNGTPGNFVLRANGALAPYDPLTNNASYAFCYGKVYYGYGNKIPAPSTYVSYYQKNKESLGDYGRYQAYEKSWTPFYKENKQFPGAYTEPSIPFYPQYNNESCIPICPPYNKEPCIPICPPYNKEPCIPICPPYNKEPCIPICPPYNKEPCIPICPPYNKEPCIPICPPYNQEPCIPICPPYQPYKPCIPICPPYPYPPYPFPPFTPDNIPNIPCPWEKPFSYKYKAKCKKFPQREKMIGYNPVQPTKGDAVSFTQECISTEKTFIIDEEDLGTDQRVKVTEVTDVESERTRLLLLAAFQSGGPKLDVPFILRFPNTLLALKNYLQTTMKVQNPCLYTNKNGDVFVILNNVLNRVDFSKKPGTVTAARLLSVKRVPYKLPSFAADPPPPPPPKPTPIVPITYEFTPITGQALTSLIQMGLYNITFKSTITQM</sequence>
<keyword evidence="1" id="KW-0732">Signal</keyword>
<dbReference type="OMA" id="IPICPPY"/>
<reference evidence="2 3" key="1">
    <citation type="journal article" date="2012" name="PLoS Pathog.">
        <title>The genome of the obligate intracellular parasite Trachipleistophora hominis: new insights into microsporidian genome dynamics and reductive evolution.</title>
        <authorList>
            <person name="Heinz E."/>
            <person name="Williams T.A."/>
            <person name="Nakjang S."/>
            <person name="Noel C.J."/>
            <person name="Swan D.C."/>
            <person name="Goldberg A.V."/>
            <person name="Harris S.R."/>
            <person name="Weinmaier T."/>
            <person name="Markert S."/>
            <person name="Becher D."/>
            <person name="Bernhardt J."/>
            <person name="Dagan T."/>
            <person name="Hacker C."/>
            <person name="Lucocq J.M."/>
            <person name="Schweder T."/>
            <person name="Rattei T."/>
            <person name="Hall N."/>
            <person name="Hirt R.P."/>
            <person name="Embley T.M."/>
        </authorList>
    </citation>
    <scope>NUCLEOTIDE SEQUENCE [LARGE SCALE GENOMIC DNA]</scope>
</reference>
<dbReference type="AlphaFoldDB" id="L7JST5"/>
<dbReference type="STRING" id="72359.L7JST5"/>
<gene>
    <name evidence="2" type="ORF">THOM_3281</name>
</gene>
<name>L7JST5_TRAHO</name>
<dbReference type="HOGENOM" id="CLU_542037_0_0_1"/>
<evidence type="ECO:0000256" key="1">
    <source>
        <dbReference type="SAM" id="SignalP"/>
    </source>
</evidence>
<dbReference type="EMBL" id="JH994105">
    <property type="protein sequence ID" value="ELQ73802.1"/>
    <property type="molecule type" value="Genomic_DNA"/>
</dbReference>
<evidence type="ECO:0000313" key="3">
    <source>
        <dbReference type="Proteomes" id="UP000011185"/>
    </source>
</evidence>
<dbReference type="Proteomes" id="UP000011185">
    <property type="component" value="Unassembled WGS sequence"/>
</dbReference>
<feature type="signal peptide" evidence="1">
    <location>
        <begin position="1"/>
        <end position="17"/>
    </location>
</feature>
<keyword evidence="3" id="KW-1185">Reference proteome</keyword>
<proteinExistence type="predicted"/>
<organism evidence="2 3">
    <name type="scientific">Trachipleistophora hominis</name>
    <name type="common">Microsporidian parasite</name>
    <dbReference type="NCBI Taxonomy" id="72359"/>
    <lineage>
        <taxon>Eukaryota</taxon>
        <taxon>Fungi</taxon>
        <taxon>Fungi incertae sedis</taxon>
        <taxon>Microsporidia</taxon>
        <taxon>Pleistophoridae</taxon>
        <taxon>Trachipleistophora</taxon>
    </lineage>
</organism>
<dbReference type="OrthoDB" id="2196318at2759"/>
<dbReference type="InParanoid" id="L7JST5"/>